<feature type="domain" description="HSF-type DNA-binding" evidence="6">
    <location>
        <begin position="32"/>
        <end position="127"/>
    </location>
</feature>
<reference evidence="7 8" key="1">
    <citation type="submission" date="2019-06" db="EMBL/GenBank/DDBJ databases">
        <title>Genomics analysis of Aphanomyces spp. identifies a new class of oomycete effector associated with host adaptation.</title>
        <authorList>
            <person name="Gaulin E."/>
        </authorList>
    </citation>
    <scope>NUCLEOTIDE SEQUENCE [LARGE SCALE GENOMIC DNA]</scope>
    <source>
        <strain evidence="7 8">E</strain>
    </source>
</reference>
<dbReference type="EMBL" id="VJMI01016623">
    <property type="protein sequence ID" value="KAF0717662.1"/>
    <property type="molecule type" value="Genomic_DNA"/>
</dbReference>
<dbReference type="FunFam" id="1.10.10.10:FF:000334">
    <property type="entry name" value="Heat shock factor protein 2"/>
    <property type="match status" value="1"/>
</dbReference>
<sequence length="519" mass="58216">MQRNLKELVAMDLHVHKDDGGGNMEKEDKDAVLPAFLSKTYEIFSTPSFASICGWNATGDTIIIHDPDVFVKQVLPRFFKHRNLPSFVRQLNMYGFHKSVLDSNKREFRHKMFLRDKPEMLRLIKRKVNTAPASAAAPAGAAAMELKRDELSHEILHEMRSLKMKNELMEKRLRDVEIDNAIVRSDNLKLWKQLESAKEKQMVMQEKMKKILWVLFQIYRGKHNQVPTLSTDNNGTTILTEELVSGSSRLGPKEFRDVLRFLAMDDPPLLQAAADGSTSAADKLQLPKSAMKKRKFVEVPTISALPAPGTPVMNHLQSQLQHHAFPSSASMNNLHDHFFEICTSRRVAVDNELSAWFVVETSPPRMPQAQKAIKPKKLPKTSMLAEPTKATHGGSALSIFSPLGTIPSNTAAAMPPQKIMSPPPSPLSLEKSHSFDGTHDGSILHTDLMDDDLLLHDDSLNFGEVESENVMRKLEDFESSLLNEYDVTCLDSLLKQIHQQPTPNDHPSSPPSTSTSKLL</sequence>
<gene>
    <name evidence="7" type="ORF">AaE_010816</name>
</gene>
<dbReference type="VEuPathDB" id="FungiDB:H257_02118"/>
<dbReference type="Proteomes" id="UP000469452">
    <property type="component" value="Unassembled WGS sequence"/>
</dbReference>
<dbReference type="Gene3D" id="1.10.10.10">
    <property type="entry name" value="Winged helix-like DNA-binding domain superfamily/Winged helix DNA-binding domain"/>
    <property type="match status" value="1"/>
</dbReference>
<comment type="subcellular location">
    <subcellularLocation>
        <location evidence="1">Nucleus</location>
    </subcellularLocation>
</comment>
<comment type="similarity">
    <text evidence="4">Belongs to the HSF family.</text>
</comment>
<feature type="region of interest" description="Disordered" evidence="5">
    <location>
        <begin position="410"/>
        <end position="435"/>
    </location>
</feature>
<evidence type="ECO:0000256" key="3">
    <source>
        <dbReference type="ARBA" id="ARBA00023242"/>
    </source>
</evidence>
<dbReference type="Pfam" id="PF00447">
    <property type="entry name" value="HSF_DNA-bind"/>
    <property type="match status" value="1"/>
</dbReference>
<keyword evidence="3" id="KW-0539">Nucleus</keyword>
<keyword evidence="2" id="KW-0238">DNA-binding</keyword>
<feature type="compositionally biased region" description="Low complexity" evidence="5">
    <location>
        <begin position="501"/>
        <end position="519"/>
    </location>
</feature>
<proteinExistence type="inferred from homology"/>
<evidence type="ECO:0000256" key="5">
    <source>
        <dbReference type="SAM" id="MobiDB-lite"/>
    </source>
</evidence>
<evidence type="ECO:0000256" key="2">
    <source>
        <dbReference type="ARBA" id="ARBA00023125"/>
    </source>
</evidence>
<dbReference type="PRINTS" id="PR00056">
    <property type="entry name" value="HSFDOMAIN"/>
</dbReference>
<name>A0A6A4ZNX0_APHAT</name>
<dbReference type="SUPFAM" id="SSF46785">
    <property type="entry name" value="Winged helix' DNA-binding domain"/>
    <property type="match status" value="1"/>
</dbReference>
<evidence type="ECO:0000313" key="8">
    <source>
        <dbReference type="Proteomes" id="UP000469452"/>
    </source>
</evidence>
<dbReference type="GO" id="GO:0003700">
    <property type="term" value="F:DNA-binding transcription factor activity"/>
    <property type="evidence" value="ECO:0007669"/>
    <property type="project" value="InterPro"/>
</dbReference>
<organism evidence="7 8">
    <name type="scientific">Aphanomyces astaci</name>
    <name type="common">Crayfish plague agent</name>
    <dbReference type="NCBI Taxonomy" id="112090"/>
    <lineage>
        <taxon>Eukaryota</taxon>
        <taxon>Sar</taxon>
        <taxon>Stramenopiles</taxon>
        <taxon>Oomycota</taxon>
        <taxon>Saprolegniomycetes</taxon>
        <taxon>Saprolegniales</taxon>
        <taxon>Verrucalvaceae</taxon>
        <taxon>Aphanomyces</taxon>
    </lineage>
</organism>
<dbReference type="InterPro" id="IPR000232">
    <property type="entry name" value="HSF_DNA-bd"/>
</dbReference>
<feature type="region of interest" description="Disordered" evidence="5">
    <location>
        <begin position="498"/>
        <end position="519"/>
    </location>
</feature>
<accession>A0A6A4ZNX0</accession>
<dbReference type="GO" id="GO:0005634">
    <property type="term" value="C:nucleus"/>
    <property type="evidence" value="ECO:0007669"/>
    <property type="project" value="UniProtKB-SubCell"/>
</dbReference>
<dbReference type="InterPro" id="IPR036388">
    <property type="entry name" value="WH-like_DNA-bd_sf"/>
</dbReference>
<evidence type="ECO:0000256" key="1">
    <source>
        <dbReference type="ARBA" id="ARBA00004123"/>
    </source>
</evidence>
<dbReference type="SMART" id="SM00415">
    <property type="entry name" value="HSF"/>
    <property type="match status" value="1"/>
</dbReference>
<dbReference type="InterPro" id="IPR036390">
    <property type="entry name" value="WH_DNA-bd_sf"/>
</dbReference>
<dbReference type="PANTHER" id="PTHR10015">
    <property type="entry name" value="HEAT SHOCK TRANSCRIPTION FACTOR"/>
    <property type="match status" value="1"/>
</dbReference>
<evidence type="ECO:0000259" key="6">
    <source>
        <dbReference type="SMART" id="SM00415"/>
    </source>
</evidence>
<evidence type="ECO:0000256" key="4">
    <source>
        <dbReference type="RuleBase" id="RU004020"/>
    </source>
</evidence>
<comment type="caution">
    <text evidence="7">The sequence shown here is derived from an EMBL/GenBank/DDBJ whole genome shotgun (WGS) entry which is preliminary data.</text>
</comment>
<protein>
    <recommendedName>
        <fullName evidence="6">HSF-type DNA-binding domain-containing protein</fullName>
    </recommendedName>
</protein>
<evidence type="ECO:0000313" key="7">
    <source>
        <dbReference type="EMBL" id="KAF0717662.1"/>
    </source>
</evidence>
<dbReference type="GO" id="GO:0043565">
    <property type="term" value="F:sequence-specific DNA binding"/>
    <property type="evidence" value="ECO:0007669"/>
    <property type="project" value="InterPro"/>
</dbReference>
<dbReference type="PANTHER" id="PTHR10015:SF206">
    <property type="entry name" value="HSF-TYPE DNA-BINDING DOMAIN-CONTAINING PROTEIN"/>
    <property type="match status" value="1"/>
</dbReference>
<dbReference type="AlphaFoldDB" id="A0A6A4ZNX0"/>